<reference evidence="9 10" key="1">
    <citation type="journal article" date="2018" name="IMA Fungus">
        <title>IMA Genome-F 9: Draft genome sequence of Annulohypoxylon stygium, Aspergillus mulundensis, Berkeleyomyces basicola (syn. Thielaviopsis basicola), Ceratocystis smalleyi, two Cercospora beticola strains, Coleophoma cylindrospora, Fusarium fracticaudum, Phialophora cf. hyalina, and Morchella septimelata.</title>
        <authorList>
            <person name="Wingfield B.D."/>
            <person name="Bills G.F."/>
            <person name="Dong Y."/>
            <person name="Huang W."/>
            <person name="Nel W.J."/>
            <person name="Swalarsk-Parry B.S."/>
            <person name="Vaghefi N."/>
            <person name="Wilken P.M."/>
            <person name="An Z."/>
            <person name="de Beer Z.W."/>
            <person name="De Vos L."/>
            <person name="Chen L."/>
            <person name="Duong T.A."/>
            <person name="Gao Y."/>
            <person name="Hammerbacher A."/>
            <person name="Kikkert J.R."/>
            <person name="Li Y."/>
            <person name="Li H."/>
            <person name="Li K."/>
            <person name="Li Q."/>
            <person name="Liu X."/>
            <person name="Ma X."/>
            <person name="Naidoo K."/>
            <person name="Pethybridge S.J."/>
            <person name="Sun J."/>
            <person name="Steenkamp E.T."/>
            <person name="van der Nest M.A."/>
            <person name="van Wyk S."/>
            <person name="Wingfield M.J."/>
            <person name="Xiong C."/>
            <person name="Yue Q."/>
            <person name="Zhang X."/>
        </authorList>
    </citation>
    <scope>NUCLEOTIDE SEQUENCE [LARGE SCALE GENOMIC DNA]</scope>
    <source>
        <strain evidence="9 10">BP5796</strain>
    </source>
</reference>
<comment type="catalytic activity">
    <reaction evidence="1">
        <text>Hydrolysis of terminal non-reducing alpha-L-arabinofuranoside residues in alpha-L-arabinosides.</text>
        <dbReference type="EC" id="3.2.1.55"/>
    </reaction>
</comment>
<protein>
    <recommendedName>
        <fullName evidence="4">non-reducing end alpha-L-arabinofuranosidase</fullName>
        <ecNumber evidence="4">3.2.1.55</ecNumber>
    </recommendedName>
</protein>
<keyword evidence="10" id="KW-1185">Reference proteome</keyword>
<keyword evidence="5" id="KW-0732">Signal</keyword>
<dbReference type="InterPro" id="IPR055235">
    <property type="entry name" value="ASD1_cat"/>
</dbReference>
<dbReference type="InterPro" id="IPR017853">
    <property type="entry name" value="GH"/>
</dbReference>
<comment type="caution">
    <text evidence="9">The sequence shown here is derived from an EMBL/GenBank/DDBJ whole genome shotgun (WGS) entry which is preliminary data.</text>
</comment>
<gene>
    <name evidence="9" type="ORF">BP5796_04950</name>
</gene>
<keyword evidence="6" id="KW-0378">Hydrolase</keyword>
<dbReference type="Pfam" id="PF06964">
    <property type="entry name" value="Alpha-L-AF_C"/>
    <property type="match status" value="1"/>
</dbReference>
<evidence type="ECO:0000256" key="3">
    <source>
        <dbReference type="ARBA" id="ARBA00007186"/>
    </source>
</evidence>
<dbReference type="InterPro" id="IPR051563">
    <property type="entry name" value="Glycosyl_Hydrolase_51"/>
</dbReference>
<dbReference type="Gene3D" id="3.20.20.80">
    <property type="entry name" value="Glycosidases"/>
    <property type="match status" value="1"/>
</dbReference>
<evidence type="ECO:0000259" key="8">
    <source>
        <dbReference type="SMART" id="SM00813"/>
    </source>
</evidence>
<dbReference type="GO" id="GO:0031222">
    <property type="term" value="P:arabinan catabolic process"/>
    <property type="evidence" value="ECO:0007669"/>
    <property type="project" value="UniProtKB-UniPathway"/>
</dbReference>
<accession>A0A3D8SAQ8</accession>
<dbReference type="Gene3D" id="2.60.40.1180">
    <property type="entry name" value="Golgi alpha-mannosidase II"/>
    <property type="match status" value="1"/>
</dbReference>
<sequence>MGHFPSLSAVVLPKAHPAIITLATRVHADFHSAIAASTPHGLHSTTAGYTRWCWHDWCASESIWIVNSSGAVEDCPGDLYVNITVRSNGIPSDDASYLNEIGHIVTMIGTVALLSLLGTAVAGPKRPRQLSHDGPFTNSSTAPVSLNILTKTGTRNATAPYLYGWMFEDINHSGDGGIYGELLTNRAFDGSTVTWSSLGGFSGSSITWQENTCEAYGPVITGYKPVGNTTLRLDNLHPLTYAHPTVLEVDIPTNSNASTDPVGFQNMGWWGIPVTPQTYNVSFFIYPDQVRNRAVPKTGLTVSLQSNITGEVWASVEIPAQSWNVVNWTYVTAQIVNTVTAPDTNNTLAITFESSAAQGQTYYFDQISLFGETFKGYANGLRKDLAETIYDLKPRFLRWPGGNNIEGYSIQRRWKWWETIGPLQDRWPRPGNWEYYNTNGLGLMEFLEWTEAMEMENVLAIYAGYSLGDAGEGNADEYPATEEAMYPVLKEALDELEFCMGSTDTHWGAKRAEYGHPEPFDIKFVEIGNEDWFGLDYPFRFKYLYDGLKAAYPNITYISTAYNENTLYTIDIPAGAMWDTHHYEEPTYFIERFDYWDNWQEATNNTDVTVFIGEYSVLQVNTPDGVVDFSDPPDIHIFYPRLISALAEGVYLLGAERNPNTVKLSSYAPSLQNWNWYNWTPNLIAFDADPLHTVLSVSFYLQKLFNAYHGTESVEVTNAAGDFNPLYWGAAADEGSVYLKVINIGNSSVPLTVGLESAWTSVNGTIITNPDPDGYNYKNNATAIAPVPLNLTSTGPSGNGSWEWDVPAYSITVLQFDL</sequence>
<name>A0A3D8SAQ8_9HELO</name>
<proteinExistence type="inferred from homology"/>
<dbReference type="InterPro" id="IPR013780">
    <property type="entry name" value="Glyco_hydro_b"/>
</dbReference>
<evidence type="ECO:0000256" key="7">
    <source>
        <dbReference type="ARBA" id="ARBA00023180"/>
    </source>
</evidence>
<dbReference type="AlphaFoldDB" id="A0A3D8SAQ8"/>
<dbReference type="PANTHER" id="PTHR31776">
    <property type="entry name" value="ALPHA-L-ARABINOFURANOSIDASE 1"/>
    <property type="match status" value="1"/>
</dbReference>
<evidence type="ECO:0000313" key="9">
    <source>
        <dbReference type="EMBL" id="RDW83459.1"/>
    </source>
</evidence>
<dbReference type="InterPro" id="IPR010720">
    <property type="entry name" value="Alpha-L-AF_C"/>
</dbReference>
<organism evidence="9 10">
    <name type="scientific">Coleophoma crateriformis</name>
    <dbReference type="NCBI Taxonomy" id="565419"/>
    <lineage>
        <taxon>Eukaryota</taxon>
        <taxon>Fungi</taxon>
        <taxon>Dikarya</taxon>
        <taxon>Ascomycota</taxon>
        <taxon>Pezizomycotina</taxon>
        <taxon>Leotiomycetes</taxon>
        <taxon>Helotiales</taxon>
        <taxon>Dermateaceae</taxon>
        <taxon>Coleophoma</taxon>
    </lineage>
</organism>
<comment type="similarity">
    <text evidence="3">Belongs to the glycosyl hydrolase 51 family.</text>
</comment>
<evidence type="ECO:0000256" key="5">
    <source>
        <dbReference type="ARBA" id="ARBA00022729"/>
    </source>
</evidence>
<dbReference type="SUPFAM" id="SSF51445">
    <property type="entry name" value="(Trans)glycosidases"/>
    <property type="match status" value="1"/>
</dbReference>
<feature type="domain" description="Alpha-L-arabinofuranosidase C-terminal" evidence="8">
    <location>
        <begin position="613"/>
        <end position="810"/>
    </location>
</feature>
<evidence type="ECO:0000256" key="6">
    <source>
        <dbReference type="ARBA" id="ARBA00022801"/>
    </source>
</evidence>
<evidence type="ECO:0000256" key="1">
    <source>
        <dbReference type="ARBA" id="ARBA00001462"/>
    </source>
</evidence>
<dbReference type="Gene3D" id="2.60.120.260">
    <property type="entry name" value="Galactose-binding domain-like"/>
    <property type="match status" value="1"/>
</dbReference>
<comment type="pathway">
    <text evidence="2">Glycan metabolism; L-arabinan degradation.</text>
</comment>
<dbReference type="EMBL" id="PDLN01000006">
    <property type="protein sequence ID" value="RDW83459.1"/>
    <property type="molecule type" value="Genomic_DNA"/>
</dbReference>
<dbReference type="EC" id="3.2.1.55" evidence="4"/>
<dbReference type="UniPathway" id="UPA00667"/>
<keyword evidence="7" id="KW-0325">Glycoprotein</keyword>
<dbReference type="GO" id="GO:0046373">
    <property type="term" value="P:L-arabinose metabolic process"/>
    <property type="evidence" value="ECO:0007669"/>
    <property type="project" value="InterPro"/>
</dbReference>
<dbReference type="GO" id="GO:0046556">
    <property type="term" value="F:alpha-L-arabinofuranosidase activity"/>
    <property type="evidence" value="ECO:0007669"/>
    <property type="project" value="UniProtKB-EC"/>
</dbReference>
<evidence type="ECO:0000313" key="10">
    <source>
        <dbReference type="Proteomes" id="UP000256328"/>
    </source>
</evidence>
<dbReference type="OrthoDB" id="406864at2759"/>
<evidence type="ECO:0000256" key="2">
    <source>
        <dbReference type="ARBA" id="ARBA00004834"/>
    </source>
</evidence>
<dbReference type="PANTHER" id="PTHR31776:SF0">
    <property type="entry name" value="ALPHA-L-ARABINOFURANOSIDASE 1"/>
    <property type="match status" value="1"/>
</dbReference>
<dbReference type="SMART" id="SM00813">
    <property type="entry name" value="Alpha-L-AF_C"/>
    <property type="match status" value="1"/>
</dbReference>
<dbReference type="Pfam" id="PF22848">
    <property type="entry name" value="ASD1_dom"/>
    <property type="match status" value="1"/>
</dbReference>
<evidence type="ECO:0000256" key="4">
    <source>
        <dbReference type="ARBA" id="ARBA00012670"/>
    </source>
</evidence>
<dbReference type="Proteomes" id="UP000256328">
    <property type="component" value="Unassembled WGS sequence"/>
</dbReference>